<dbReference type="Proteomes" id="UP000188481">
    <property type="component" value="Unassembled WGS sequence"/>
</dbReference>
<dbReference type="SUPFAM" id="SSF56925">
    <property type="entry name" value="OMPA-like"/>
    <property type="match status" value="1"/>
</dbReference>
<feature type="domain" description="Porin opacity type" evidence="3">
    <location>
        <begin position="53"/>
        <end position="206"/>
    </location>
</feature>
<comment type="similarity">
    <text evidence="1">Belongs to the opacity porin family.</text>
</comment>
<name>A0A1V3J651_9PAST</name>
<accession>A0A1V3J651</accession>
<dbReference type="Pfam" id="PF02462">
    <property type="entry name" value="Opacity"/>
    <property type="match status" value="1"/>
</dbReference>
<dbReference type="RefSeq" id="WP_077542218.1">
    <property type="nucleotide sequence ID" value="NZ_MLHN01000009.1"/>
</dbReference>
<keyword evidence="2" id="KW-0732">Signal</keyword>
<feature type="signal peptide" evidence="2">
    <location>
        <begin position="1"/>
        <end position="18"/>
    </location>
</feature>
<dbReference type="GO" id="GO:0015288">
    <property type="term" value="F:porin activity"/>
    <property type="evidence" value="ECO:0007669"/>
    <property type="project" value="InterPro"/>
</dbReference>
<evidence type="ECO:0000259" key="3">
    <source>
        <dbReference type="Pfam" id="PF02462"/>
    </source>
</evidence>
<dbReference type="EMBL" id="MLHN01000009">
    <property type="protein sequence ID" value="OOF50621.1"/>
    <property type="molecule type" value="Genomic_DNA"/>
</dbReference>
<organism evidence="4 5">
    <name type="scientific">Rodentibacter genomosp. 1</name>
    <dbReference type="NCBI Taxonomy" id="1908264"/>
    <lineage>
        <taxon>Bacteria</taxon>
        <taxon>Pseudomonadati</taxon>
        <taxon>Pseudomonadota</taxon>
        <taxon>Gammaproteobacteria</taxon>
        <taxon>Pasteurellales</taxon>
        <taxon>Pasteurellaceae</taxon>
        <taxon>Rodentibacter</taxon>
    </lineage>
</organism>
<evidence type="ECO:0000313" key="4">
    <source>
        <dbReference type="EMBL" id="OOF50621.1"/>
    </source>
</evidence>
<evidence type="ECO:0000256" key="1">
    <source>
        <dbReference type="ARBA" id="ARBA00009830"/>
    </source>
</evidence>
<gene>
    <name evidence="4" type="ORF">BKK54_05925</name>
</gene>
<dbReference type="InterPro" id="IPR011250">
    <property type="entry name" value="OMP/PagP_B-barrel"/>
</dbReference>
<dbReference type="GO" id="GO:0009279">
    <property type="term" value="C:cell outer membrane"/>
    <property type="evidence" value="ECO:0007669"/>
    <property type="project" value="UniProtKB-ARBA"/>
</dbReference>
<proteinExistence type="inferred from homology"/>
<dbReference type="InterPro" id="IPR003394">
    <property type="entry name" value="Porin_opacity"/>
</dbReference>
<sequence>MKKSLLALAIGTLAVAFAANANWYVQGDLGYSKIKTSGDIDFNKNKFTPSLAVGYKLGNTRFALDYTYYGKSSHSELSTYDGADSTGAHIRLTGPEKSELKVNSFGFSAIYDIDLNSPIVPYIGARLSYNTVKYNSHFYASNGNDSYSESNSSKDHKVGYGVLAGVSYNFAPNWAVNGGIEYNRLGSFDDVKINQYGVKAGIRYEF</sequence>
<keyword evidence="5" id="KW-1185">Reference proteome</keyword>
<comment type="caution">
    <text evidence="4">The sequence shown here is derived from an EMBL/GenBank/DDBJ whole genome shotgun (WGS) entry which is preliminary data.</text>
</comment>
<dbReference type="Gene3D" id="2.40.160.20">
    <property type="match status" value="1"/>
</dbReference>
<evidence type="ECO:0000256" key="2">
    <source>
        <dbReference type="SAM" id="SignalP"/>
    </source>
</evidence>
<protein>
    <recommendedName>
        <fullName evidence="3">Porin opacity type domain-containing protein</fullName>
    </recommendedName>
</protein>
<dbReference type="STRING" id="1908264.BKK54_05925"/>
<dbReference type="AlphaFoldDB" id="A0A1V3J651"/>
<reference evidence="4 5" key="1">
    <citation type="submission" date="2016-10" db="EMBL/GenBank/DDBJ databases">
        <title>Rodentibacter gen. nov. and new species.</title>
        <authorList>
            <person name="Christensen H."/>
        </authorList>
    </citation>
    <scope>NUCLEOTIDE SEQUENCE [LARGE SCALE GENOMIC DNA]</scope>
    <source>
        <strain evidence="5">ppn416</strain>
    </source>
</reference>
<evidence type="ECO:0000313" key="5">
    <source>
        <dbReference type="Proteomes" id="UP000188481"/>
    </source>
</evidence>
<feature type="chain" id="PRO_5013160943" description="Porin opacity type domain-containing protein" evidence="2">
    <location>
        <begin position="19"/>
        <end position="206"/>
    </location>
</feature>